<gene>
    <name evidence="3" type="ORF">AMS66_15340</name>
</gene>
<evidence type="ECO:0000256" key="2">
    <source>
        <dbReference type="SAM" id="Phobius"/>
    </source>
</evidence>
<dbReference type="Proteomes" id="UP000037688">
    <property type="component" value="Unassembled WGS sequence"/>
</dbReference>
<evidence type="ECO:0000256" key="1">
    <source>
        <dbReference type="SAM" id="MobiDB-lite"/>
    </source>
</evidence>
<name>A0A0N0UHJ6_9BACL</name>
<dbReference type="PATRIC" id="fig|1705561.3.peg.3129"/>
<keyword evidence="4" id="KW-1185">Reference proteome</keyword>
<proteinExistence type="predicted"/>
<feature type="transmembrane region" description="Helical" evidence="2">
    <location>
        <begin position="30"/>
        <end position="48"/>
    </location>
</feature>
<accession>A0A0N0UHJ6</accession>
<organism evidence="3 4">
    <name type="scientific">Paenibacillus xylanivorans</name>
    <dbReference type="NCBI Taxonomy" id="1705561"/>
    <lineage>
        <taxon>Bacteria</taxon>
        <taxon>Bacillati</taxon>
        <taxon>Bacillota</taxon>
        <taxon>Bacilli</taxon>
        <taxon>Bacillales</taxon>
        <taxon>Paenibacillaceae</taxon>
        <taxon>Paenibacillus</taxon>
    </lineage>
</organism>
<evidence type="ECO:0000313" key="3">
    <source>
        <dbReference type="EMBL" id="KOY15434.1"/>
    </source>
</evidence>
<keyword evidence="2" id="KW-0472">Membrane</keyword>
<reference evidence="3 4" key="1">
    <citation type="submission" date="2015-08" db="EMBL/GenBank/DDBJ databases">
        <title>Draft genome sequence of cellulolytic and xylanolytic Paenibacillus sp. A59, isolated from a decaying forest soil from Patagonia, Argentina.</title>
        <authorList>
            <person name="Ghio S."/>
            <person name="Caceres A.M."/>
            <person name="Talia P."/>
            <person name="Grasso D."/>
            <person name="Campos E."/>
        </authorList>
    </citation>
    <scope>NUCLEOTIDE SEQUENCE [LARGE SCALE GENOMIC DNA]</scope>
    <source>
        <strain evidence="3 4">A59</strain>
    </source>
</reference>
<dbReference type="EMBL" id="LITU01000060">
    <property type="protein sequence ID" value="KOY15434.1"/>
    <property type="molecule type" value="Genomic_DNA"/>
</dbReference>
<dbReference type="OrthoDB" id="2641386at2"/>
<feature type="transmembrane region" description="Helical" evidence="2">
    <location>
        <begin position="7"/>
        <end position="24"/>
    </location>
</feature>
<protein>
    <submittedName>
        <fullName evidence="3">Uncharacterized protein</fullName>
    </submittedName>
</protein>
<feature type="region of interest" description="Disordered" evidence="1">
    <location>
        <begin position="56"/>
        <end position="78"/>
    </location>
</feature>
<keyword evidence="2" id="KW-1133">Transmembrane helix</keyword>
<evidence type="ECO:0000313" key="4">
    <source>
        <dbReference type="Proteomes" id="UP000037688"/>
    </source>
</evidence>
<dbReference type="RefSeq" id="WP_053781647.1">
    <property type="nucleotide sequence ID" value="NZ_LITU01000060.1"/>
</dbReference>
<keyword evidence="2" id="KW-0812">Transmembrane</keyword>
<dbReference type="AlphaFoldDB" id="A0A0N0UHJ6"/>
<comment type="caution">
    <text evidence="3">The sequence shown here is derived from an EMBL/GenBank/DDBJ whole genome shotgun (WGS) entry which is preliminary data.</text>
</comment>
<sequence length="78" mass="9302">MRKGTKWTLLILGLMLAAIFINFYMNLYSFAYALITVLLLVFMGWGFLAKLKNDVRQHEDHHRREHQSAIDDIDRYTR</sequence>